<name>A0A365P9U8_9ACTN</name>
<accession>A0A365P9U8</accession>
<dbReference type="PANTHER" id="PTHR43767:SF10">
    <property type="entry name" value="SURFACTIN SYNTHASE SUBUNIT 1"/>
    <property type="match status" value="1"/>
</dbReference>
<evidence type="ECO:0000313" key="3">
    <source>
        <dbReference type="EMBL" id="RBA36066.1"/>
    </source>
</evidence>
<dbReference type="Pfam" id="PF13193">
    <property type="entry name" value="AMP-binding_C"/>
    <property type="match status" value="1"/>
</dbReference>
<organism evidence="3 4">
    <name type="scientific">Dietzia maris</name>
    <dbReference type="NCBI Taxonomy" id="37915"/>
    <lineage>
        <taxon>Bacteria</taxon>
        <taxon>Bacillati</taxon>
        <taxon>Actinomycetota</taxon>
        <taxon>Actinomycetes</taxon>
        <taxon>Mycobacteriales</taxon>
        <taxon>Dietziaceae</taxon>
        <taxon>Dietzia</taxon>
    </lineage>
</organism>
<dbReference type="InterPro" id="IPR045851">
    <property type="entry name" value="AMP-bd_C_sf"/>
</dbReference>
<evidence type="ECO:0000259" key="2">
    <source>
        <dbReference type="Pfam" id="PF13193"/>
    </source>
</evidence>
<sequence length="550" mass="59378">MTDAAADQSTDPLAGTNPEMNEAAVFEAVADKIPDNLLLTMDGVDYTYRQIDELANRMGHLLKAHGAEPQSHIALYMKNSAEHMAAIVAAMKIRVAGINVNYRYTPAELVYLFNDSQSVAVLVDAEFAETMAAAVPKLETARTVLVVGGVPQVLADACAENGLTVVDVDAELPGQSAERDFDPVRGDDHWIVYTGGTTGFPKGVQWHMSDYYYACLSGGNPYGDKRHSPQEVADNVSPEGGFKIVISAPLMHGAGLFTLLTFVNLGGHLVMFRDFDAEVIVDATAEYKAQLLMFVGDGMAVPITDALLAAKETKDFSAMFMVASGGGIWSKTSRDRLIEAFPNVIIRDNFGASETGNDGEMNLNEQGEMLLAPTPRLGVIDESNRPITPGSDEVGYIVRRGHVPLGYWNDPEKTAKTFPEVGGQRVAVLGDMGQIREDGTIVFLGRGSGCINTGGEKVFPEEVEQALKAHPAVHDALVAGAPDERYGQKVAAVVSFREGMSAEQEELSAFLRESLANYKVPKVIVDVTEIRRSPAGKADYKWAKERISSN</sequence>
<dbReference type="InterPro" id="IPR020845">
    <property type="entry name" value="AMP-binding_CS"/>
</dbReference>
<feature type="domain" description="AMP-binding enzyme C-terminal" evidence="2">
    <location>
        <begin position="462"/>
        <end position="537"/>
    </location>
</feature>
<comment type="caution">
    <text evidence="3">The sequence shown here is derived from an EMBL/GenBank/DDBJ whole genome shotgun (WGS) entry which is preliminary data.</text>
</comment>
<dbReference type="PROSITE" id="PS00455">
    <property type="entry name" value="AMP_BINDING"/>
    <property type="match status" value="1"/>
</dbReference>
<dbReference type="NCBIfam" id="NF005863">
    <property type="entry name" value="PRK07798.1"/>
    <property type="match status" value="1"/>
</dbReference>
<dbReference type="PANTHER" id="PTHR43767">
    <property type="entry name" value="LONG-CHAIN-FATTY-ACID--COA LIGASE"/>
    <property type="match status" value="1"/>
</dbReference>
<reference evidence="3 4" key="1">
    <citation type="submission" date="2018-06" db="EMBL/GenBank/DDBJ databases">
        <title>Whole genome sequencing of four bacterial strains from South Shetland trench revealing bio-synthetic gene clusters.</title>
        <authorList>
            <person name="Abdel-Mageed W.M."/>
            <person name="Lehri B."/>
            <person name="Jarmusch S.A."/>
            <person name="Miranda K."/>
            <person name="Goodfellow M."/>
            <person name="Jaspars M."/>
            <person name="Karlyshev A.V."/>
        </authorList>
    </citation>
    <scope>NUCLEOTIDE SEQUENCE [LARGE SCALE GENOMIC DNA]</scope>
    <source>
        <strain evidence="3 4">SST1</strain>
    </source>
</reference>
<dbReference type="Pfam" id="PF00501">
    <property type="entry name" value="AMP-binding"/>
    <property type="match status" value="1"/>
</dbReference>
<dbReference type="GO" id="GO:0016877">
    <property type="term" value="F:ligase activity, forming carbon-sulfur bonds"/>
    <property type="evidence" value="ECO:0007669"/>
    <property type="project" value="UniProtKB-ARBA"/>
</dbReference>
<dbReference type="InterPro" id="IPR050237">
    <property type="entry name" value="ATP-dep_AMP-bd_enzyme"/>
</dbReference>
<feature type="domain" description="AMP-dependent synthetase/ligase" evidence="1">
    <location>
        <begin position="26"/>
        <end position="408"/>
    </location>
</feature>
<dbReference type="AlphaFoldDB" id="A0A365P9U8"/>
<dbReference type="InterPro" id="IPR000873">
    <property type="entry name" value="AMP-dep_synth/lig_dom"/>
</dbReference>
<dbReference type="Gene3D" id="3.30.300.30">
    <property type="match status" value="1"/>
</dbReference>
<protein>
    <submittedName>
        <fullName evidence="3">Acyl-CoA synthetase</fullName>
    </submittedName>
</protein>
<proteinExistence type="predicted"/>
<evidence type="ECO:0000313" key="4">
    <source>
        <dbReference type="Proteomes" id="UP000252187"/>
    </source>
</evidence>
<dbReference type="Proteomes" id="UP000252187">
    <property type="component" value="Unassembled WGS sequence"/>
</dbReference>
<dbReference type="EMBL" id="QNTT01000022">
    <property type="protein sequence ID" value="RBA36066.1"/>
    <property type="molecule type" value="Genomic_DNA"/>
</dbReference>
<dbReference type="SUPFAM" id="SSF56801">
    <property type="entry name" value="Acetyl-CoA synthetase-like"/>
    <property type="match status" value="1"/>
</dbReference>
<evidence type="ECO:0000259" key="1">
    <source>
        <dbReference type="Pfam" id="PF00501"/>
    </source>
</evidence>
<dbReference type="InterPro" id="IPR042099">
    <property type="entry name" value="ANL_N_sf"/>
</dbReference>
<dbReference type="Gene3D" id="3.40.50.12780">
    <property type="entry name" value="N-terminal domain of ligase-like"/>
    <property type="match status" value="1"/>
</dbReference>
<dbReference type="InterPro" id="IPR025110">
    <property type="entry name" value="AMP-bd_C"/>
</dbReference>
<gene>
    <name evidence="3" type="ORF">DQ226_09750</name>
</gene>